<gene>
    <name evidence="13" type="ORF">MBRA1_003056</name>
</gene>
<comment type="similarity">
    <text evidence="3 9">Belongs to the peptidase A1 family.</text>
</comment>
<dbReference type="InterPro" id="IPR033121">
    <property type="entry name" value="PEPTIDASE_A1"/>
</dbReference>
<dbReference type="Pfam" id="PF02953">
    <property type="entry name" value="zf-Tim10_DDP"/>
    <property type="match status" value="1"/>
</dbReference>
<evidence type="ECO:0000256" key="7">
    <source>
        <dbReference type="ARBA" id="ARBA00023010"/>
    </source>
</evidence>
<dbReference type="GO" id="GO:0004190">
    <property type="term" value="F:aspartic-type endopeptidase activity"/>
    <property type="evidence" value="ECO:0007669"/>
    <property type="project" value="UniProtKB-KW"/>
</dbReference>
<evidence type="ECO:0000256" key="10">
    <source>
        <dbReference type="SAM" id="MobiDB-lite"/>
    </source>
</evidence>
<keyword evidence="5" id="KW-0999">Mitochondrion inner membrane</keyword>
<dbReference type="Proteomes" id="UP001216638">
    <property type="component" value="Chromosome 3"/>
</dbReference>
<evidence type="ECO:0000256" key="9">
    <source>
        <dbReference type="RuleBase" id="RU000454"/>
    </source>
</evidence>
<dbReference type="Gene3D" id="2.40.70.10">
    <property type="entry name" value="Acid Proteases"/>
    <property type="match status" value="4"/>
</dbReference>
<keyword evidence="5" id="KW-0496">Mitochondrion</keyword>
<name>A0AAF0DYN7_9BASI</name>
<evidence type="ECO:0000259" key="12">
    <source>
        <dbReference type="PROSITE" id="PS51767"/>
    </source>
</evidence>
<keyword evidence="9 13" id="KW-0378">Hydrolase</keyword>
<dbReference type="SUPFAM" id="SSF144122">
    <property type="entry name" value="Tim10-like"/>
    <property type="match status" value="1"/>
</dbReference>
<feature type="active site" evidence="8">
    <location>
        <position position="315"/>
    </location>
</feature>
<evidence type="ECO:0000256" key="5">
    <source>
        <dbReference type="ARBA" id="ARBA00022792"/>
    </source>
</evidence>
<dbReference type="EC" id="3.4.23.5" evidence="13"/>
<feature type="domain" description="Peptidase A1" evidence="12">
    <location>
        <begin position="734"/>
        <end position="1071"/>
    </location>
</feature>
<keyword evidence="9" id="KW-0645">Protease</keyword>
<dbReference type="PROSITE" id="PS00141">
    <property type="entry name" value="ASP_PROTEASE"/>
    <property type="match status" value="1"/>
</dbReference>
<dbReference type="InterPro" id="IPR021109">
    <property type="entry name" value="Peptidase_aspartic_dom_sf"/>
</dbReference>
<keyword evidence="5" id="KW-0472">Membrane</keyword>
<dbReference type="AlphaFoldDB" id="A0AAF0DYN7"/>
<keyword evidence="6" id="KW-0813">Transport</keyword>
<dbReference type="PANTHER" id="PTHR47966">
    <property type="entry name" value="BETA-SITE APP-CLEAVING ENZYME, ISOFORM A-RELATED"/>
    <property type="match status" value="1"/>
</dbReference>
<keyword evidence="14" id="KW-1185">Reference proteome</keyword>
<evidence type="ECO:0000256" key="2">
    <source>
        <dbReference type="ARBA" id="ARBA00006720"/>
    </source>
</evidence>
<dbReference type="PRINTS" id="PR00792">
    <property type="entry name" value="PEPSIN"/>
</dbReference>
<keyword evidence="7" id="KW-0811">Translocation</keyword>
<dbReference type="Pfam" id="PF00026">
    <property type="entry name" value="Asp"/>
    <property type="match status" value="2"/>
</dbReference>
<feature type="domain" description="Peptidase A1" evidence="12">
    <location>
        <begin position="103"/>
        <end position="432"/>
    </location>
</feature>
<dbReference type="Gene3D" id="1.10.287.810">
    <property type="entry name" value="Mitochondrial import inner membrane translocase subunit tim13 like domains"/>
    <property type="match status" value="1"/>
</dbReference>
<evidence type="ECO:0000256" key="3">
    <source>
        <dbReference type="ARBA" id="ARBA00007447"/>
    </source>
</evidence>
<dbReference type="GO" id="GO:0015031">
    <property type="term" value="P:protein transport"/>
    <property type="evidence" value="ECO:0007669"/>
    <property type="project" value="UniProtKB-KW"/>
</dbReference>
<dbReference type="InterPro" id="IPR004217">
    <property type="entry name" value="Tim10-like"/>
</dbReference>
<feature type="chain" id="PRO_5042017062" evidence="11">
    <location>
        <begin position="18"/>
        <end position="1186"/>
    </location>
</feature>
<feature type="active site" evidence="8">
    <location>
        <position position="121"/>
    </location>
</feature>
<keyword evidence="6" id="KW-0653">Protein transport</keyword>
<evidence type="ECO:0000313" key="14">
    <source>
        <dbReference type="Proteomes" id="UP001216638"/>
    </source>
</evidence>
<feature type="region of interest" description="Disordered" evidence="10">
    <location>
        <begin position="445"/>
        <end position="470"/>
    </location>
</feature>
<evidence type="ECO:0000256" key="11">
    <source>
        <dbReference type="SAM" id="SignalP"/>
    </source>
</evidence>
<feature type="compositionally biased region" description="Polar residues" evidence="10">
    <location>
        <begin position="445"/>
        <end position="459"/>
    </location>
</feature>
<protein>
    <submittedName>
        <fullName evidence="13">Cathepsin D</fullName>
        <ecNumber evidence="13">3.4.23.5</ecNumber>
    </submittedName>
</protein>
<keyword evidence="4 9" id="KW-0064">Aspartyl protease</keyword>
<keyword evidence="11" id="KW-0732">Signal</keyword>
<dbReference type="InterPro" id="IPR035427">
    <property type="entry name" value="Tim10-like_dom_sf"/>
</dbReference>
<dbReference type="InterPro" id="IPR034164">
    <property type="entry name" value="Pepsin-like_dom"/>
</dbReference>
<dbReference type="GO" id="GO:0006508">
    <property type="term" value="P:proteolysis"/>
    <property type="evidence" value="ECO:0007669"/>
    <property type="project" value="UniProtKB-KW"/>
</dbReference>
<feature type="signal peptide" evidence="11">
    <location>
        <begin position="1"/>
        <end position="17"/>
    </location>
</feature>
<dbReference type="FunFam" id="2.40.70.10:FF:000008">
    <property type="entry name" value="Cathepsin D"/>
    <property type="match status" value="2"/>
</dbReference>
<evidence type="ECO:0000256" key="4">
    <source>
        <dbReference type="ARBA" id="ARBA00022750"/>
    </source>
</evidence>
<dbReference type="EMBL" id="CP119953">
    <property type="protein sequence ID" value="WFC96399.1"/>
    <property type="molecule type" value="Genomic_DNA"/>
</dbReference>
<evidence type="ECO:0000256" key="8">
    <source>
        <dbReference type="PIRSR" id="PIRSR601461-1"/>
    </source>
</evidence>
<dbReference type="PANTHER" id="PTHR47966:SF57">
    <property type="entry name" value="PEPTIDASE A1 DOMAIN-CONTAINING PROTEIN"/>
    <property type="match status" value="1"/>
</dbReference>
<comment type="subcellular location">
    <subcellularLocation>
        <location evidence="1">Mitochondrion inner membrane</location>
        <topology evidence="1">Peripheral membrane protein</topology>
    </subcellularLocation>
</comment>
<comment type="similarity">
    <text evidence="2">Belongs to the small Tim family.</text>
</comment>
<dbReference type="CDD" id="cd05471">
    <property type="entry name" value="pepsin_like"/>
    <property type="match status" value="2"/>
</dbReference>
<dbReference type="InterPro" id="IPR001461">
    <property type="entry name" value="Aspartic_peptidase_A1"/>
</dbReference>
<dbReference type="InterPro" id="IPR001969">
    <property type="entry name" value="Aspartic_peptidase_AS"/>
</dbReference>
<sequence length="1186" mass="124277">MRCLLLALAALVASGAAVPSPTQSVAPTSSPGIRLPILVNRDLPHPRNKNLQGDALLQWMARERTHVTNKYSKHHGKNRGKNRNQMQARQAAPLGSVNLGGFYFSQIGLGSPEQTFNVVLDTGSADFWVASTSCSGCDNMNLFNPSDSSTYQSSDQQFEVPYGQGGVRGTMGADNVSLAGYKISGLNFGIATQLASGTIQAPASGIMGMGFESLSSSGATPFWQVVAIEGKLKDPVFSFELTDNTDYSSAGEVTAGGVFTLGNLDDQQYSGDITWVDLDSRYGSKGIGYWGIKMDALSVNGENVDLGQNNLVAVDTGTTLIGAPESVVKAVYDKIPNAEAASSSTFGGEGYYVFPCSQKFEIAFTFGGKAFTLNQDDINIGQVDMGRETCGGALFVVDTPSGSATPGWILGDTFLSKVYSVYSWQPQRVGFASLPTNGPKTLALTQTSGGNTVASSATSNGGGDGISEPVSRSHMQLTGVVGGEGLPTPTLVEVPSGMQKLSAPSSLPTGNSGIGGGVSQITVRNSAQWASLTSELGGDGGGVFSIFGGGNSAPSRTGGVPITFISLVATTLVLDMITDVFNRLVDACHTKCINTRYAEPDLNKGESVCLDRCVAKFFAVNAKVGEQMQAIGQSAGMGGGSSAWLLSQFVNAEAMPTPSAHRAESTGIRLPIHSNSEALHPRNGNLEGDAFVQWMDRERSALNAKYNSTRKAKNAKKHARQLVGIGNYGQNSFYFMPIGIGTPSTTVNVLMDTGSSDFWIADASCSESTGCTSSMALYDPSKSSTFNSSDRTFLTPYGDGSNTVSGKLGADDVTMAEYQVNGLTFGRVSQLSGSTIQPPASGLMGMGFESLSSSDSTPFWEVVAIQGKVKDPVFSFQLVSADSSDDSTSAKVVPGGVFSLGVLDDRQYTGDIAWIDLAKGYGSQGIGYWAITMDKLVANDKTIDLGQQNLVAVDTGTTLIGGPQSILRQIYNQIPGVRSAPSYLLGGSGYYMYPCTQTFTLKMTFGGKEFTLNNENLNLGRLSSRSNMCISSLFDAPQSESSAMPAWILGDTFLRTVFSVYSWNPERVGFASLPSGGASTLPMTSVTSGETFSEASTSLEGGGGFTSSTQLTSSSSVHSQQTGLIGGDGLPTPTLVSEPTGFQSLASLRSYGMGGSQGNNGAQMPYSVYLALYTAVIATATAAFVL</sequence>
<feature type="region of interest" description="Disordered" evidence="10">
    <location>
        <begin position="68"/>
        <end position="88"/>
    </location>
</feature>
<proteinExistence type="inferred from homology"/>
<dbReference type="GO" id="GO:0005743">
    <property type="term" value="C:mitochondrial inner membrane"/>
    <property type="evidence" value="ECO:0007669"/>
    <property type="project" value="UniProtKB-SubCell"/>
</dbReference>
<accession>A0AAF0DYN7</accession>
<organism evidence="13 14">
    <name type="scientific">Malassezia brasiliensis</name>
    <dbReference type="NCBI Taxonomy" id="1821822"/>
    <lineage>
        <taxon>Eukaryota</taxon>
        <taxon>Fungi</taxon>
        <taxon>Dikarya</taxon>
        <taxon>Basidiomycota</taxon>
        <taxon>Ustilaginomycotina</taxon>
        <taxon>Malasseziomycetes</taxon>
        <taxon>Malasseziales</taxon>
        <taxon>Malasseziaceae</taxon>
        <taxon>Malassezia</taxon>
    </lineage>
</organism>
<evidence type="ECO:0000256" key="1">
    <source>
        <dbReference type="ARBA" id="ARBA00004637"/>
    </source>
</evidence>
<dbReference type="SUPFAM" id="SSF50630">
    <property type="entry name" value="Acid proteases"/>
    <property type="match status" value="2"/>
</dbReference>
<reference evidence="13" key="1">
    <citation type="submission" date="2023-03" db="EMBL/GenBank/DDBJ databases">
        <title>Mating type loci evolution in Malassezia.</title>
        <authorList>
            <person name="Coelho M.A."/>
        </authorList>
    </citation>
    <scope>NUCLEOTIDE SEQUENCE</scope>
    <source>
        <strain evidence="13">CBS 14135</strain>
    </source>
</reference>
<dbReference type="PROSITE" id="PS51767">
    <property type="entry name" value="PEPTIDASE_A1"/>
    <property type="match status" value="2"/>
</dbReference>
<feature type="compositionally biased region" description="Basic residues" evidence="10">
    <location>
        <begin position="71"/>
        <end position="82"/>
    </location>
</feature>
<evidence type="ECO:0000256" key="6">
    <source>
        <dbReference type="ARBA" id="ARBA00022927"/>
    </source>
</evidence>
<evidence type="ECO:0000313" key="13">
    <source>
        <dbReference type="EMBL" id="WFC96399.1"/>
    </source>
</evidence>